<dbReference type="STRING" id="73230.A0A2B7Z865"/>
<organism evidence="2 3">
    <name type="scientific">[Emmonsia] crescens</name>
    <dbReference type="NCBI Taxonomy" id="73230"/>
    <lineage>
        <taxon>Eukaryota</taxon>
        <taxon>Fungi</taxon>
        <taxon>Dikarya</taxon>
        <taxon>Ascomycota</taxon>
        <taxon>Pezizomycotina</taxon>
        <taxon>Eurotiomycetes</taxon>
        <taxon>Eurotiomycetidae</taxon>
        <taxon>Onygenales</taxon>
        <taxon>Ajellomycetaceae</taxon>
        <taxon>Emergomyces</taxon>
    </lineage>
</organism>
<protein>
    <submittedName>
        <fullName evidence="2">Uncharacterized protein</fullName>
    </submittedName>
</protein>
<name>A0A2B7Z865_9EURO</name>
<reference evidence="2 3" key="1">
    <citation type="submission" date="2017-10" db="EMBL/GenBank/DDBJ databases">
        <title>Comparative genomics in systemic dimorphic fungi from Ajellomycetaceae.</title>
        <authorList>
            <person name="Munoz J.F."/>
            <person name="Mcewen J.G."/>
            <person name="Clay O.K."/>
            <person name="Cuomo C.A."/>
        </authorList>
    </citation>
    <scope>NUCLEOTIDE SEQUENCE [LARGE SCALE GENOMIC DNA]</scope>
    <source>
        <strain evidence="2 3">UAMH4076</strain>
    </source>
</reference>
<dbReference type="VEuPathDB" id="FungiDB:EMCG_04575"/>
<feature type="region of interest" description="Disordered" evidence="1">
    <location>
        <begin position="873"/>
        <end position="892"/>
    </location>
</feature>
<sequence>MPPDKPNINQQYLESYRMTYTERVLPLDGEGYVPPSLPAHIEPFRQALLDFHDLVTDWSRMRFRTAAKTYLDTGGDGDNKSLIPPASAYLNDSDPTSVLSADSWRQMEHCMEIAKKARDLNAVQAPDNEWRHLLQDIFKGYWDVSPLAGEQQKLFDQFSLEKNILWDDTKIYARNCPKPDFTYGYTINKDIPIALRSTELVTNFSLEVLGDLRSASLISSPLGGLHRWSKDKAVDLSQDQLVCFPWAVVELHPREVSLKSEGQYSYSQAANGAIAALRLNEELSNWATGGYDSVPPVVAFTCVGAEIRVWLAYSEVKNNILGRKMVCIWESSLCLGWGVIATCAIVKNMLLWASRVWKPKISGYISRIQQNKPSFSLDSHVTKPTMLASSAKAFCFSANNTQPTFPPRPGVTNLPVFGFGVQHPPAPKANDQGLASKTSIFEFGAQRPSGPKGNDEGPASEHIPSPNIFTNKAEGIMKGERQKGYRAFRHARIPRLPKANYVEVRESKQKQENNKPRLSHASHVADLKNKKEVQTTNKIGEKAHRLGCDTSAEYTEALEKLNKHINSLDLNEGMQTTSSGIKLPPKETSCGASDAMADGTSRDSRDSPQGRPSQEINLENLLRKTLLIDNSDTVADSGGGLEGLSSKHDDGTIEKDFKPPGDGNEHDTSHPFNSEVENDNNFSFTGPSKLEAHEEQETHPEDFQGSPDEPDCMIGTCPHYGRMVAEALQLLWGDELLQLEAVSKIVIEVQGLELLDMTWSVLELWVAQHINVPSPCEALEKIIQELNGVLESSHVIITPEQMWTSEPGTWKNIDKALQSILQSDEAKLKNILVWAVECMDLLESLELCEILKLGGLSCLELKRMDREIIDLMLHPGDSDPSTSPAGKAGADK</sequence>
<feature type="region of interest" description="Disordered" evidence="1">
    <location>
        <begin position="575"/>
        <end position="616"/>
    </location>
</feature>
<feature type="region of interest" description="Disordered" evidence="1">
    <location>
        <begin position="633"/>
        <end position="710"/>
    </location>
</feature>
<feature type="compositionally biased region" description="Basic and acidic residues" evidence="1">
    <location>
        <begin position="690"/>
        <end position="702"/>
    </location>
</feature>
<comment type="caution">
    <text evidence="2">The sequence shown here is derived from an EMBL/GenBank/DDBJ whole genome shotgun (WGS) entry which is preliminary data.</text>
</comment>
<evidence type="ECO:0000313" key="2">
    <source>
        <dbReference type="EMBL" id="PGH29551.1"/>
    </source>
</evidence>
<gene>
    <name evidence="2" type="ORF">GX50_07693</name>
</gene>
<feature type="region of interest" description="Disordered" evidence="1">
    <location>
        <begin position="504"/>
        <end position="538"/>
    </location>
</feature>
<keyword evidence="3" id="KW-1185">Reference proteome</keyword>
<feature type="compositionally biased region" description="Basic and acidic residues" evidence="1">
    <location>
        <begin position="645"/>
        <end position="669"/>
    </location>
</feature>
<evidence type="ECO:0000256" key="1">
    <source>
        <dbReference type="SAM" id="MobiDB-lite"/>
    </source>
</evidence>
<dbReference type="AlphaFoldDB" id="A0A2B7Z865"/>
<feature type="compositionally biased region" description="Basic and acidic residues" evidence="1">
    <location>
        <begin position="523"/>
        <end position="538"/>
    </location>
</feature>
<feature type="compositionally biased region" description="Basic and acidic residues" evidence="1">
    <location>
        <begin position="504"/>
        <end position="515"/>
    </location>
</feature>
<dbReference type="EMBL" id="PDND01000231">
    <property type="protein sequence ID" value="PGH29551.1"/>
    <property type="molecule type" value="Genomic_DNA"/>
</dbReference>
<feature type="region of interest" description="Disordered" evidence="1">
    <location>
        <begin position="444"/>
        <end position="473"/>
    </location>
</feature>
<accession>A0A2B7Z865</accession>
<dbReference type="Proteomes" id="UP000226031">
    <property type="component" value="Unassembled WGS sequence"/>
</dbReference>
<proteinExistence type="predicted"/>
<evidence type="ECO:0000313" key="3">
    <source>
        <dbReference type="Proteomes" id="UP000226031"/>
    </source>
</evidence>